<proteinExistence type="predicted"/>
<sequence length="139" mass="15955">MTDELHNTIKCKDTLVRIPMQYADKAEYENEIKAAIIITEVNISNDSSVHNKKYPLMTKFLQTSDLSFSYYTIIFILWENFTGGFTGIGYPSFLLLGFVVVAECLLQFPHRFVILPVRLCREGSLDAFKLRLEFAVIFG</sequence>
<dbReference type="EMBL" id="QGKV02001507">
    <property type="protein sequence ID" value="KAF3533221.1"/>
    <property type="molecule type" value="Genomic_DNA"/>
</dbReference>
<keyword evidence="1" id="KW-0812">Transmembrane</keyword>
<keyword evidence="3" id="KW-1185">Reference proteome</keyword>
<name>A0ABQ7BMT6_BRACR</name>
<gene>
    <name evidence="2" type="ORF">DY000_02038252</name>
</gene>
<comment type="caution">
    <text evidence="2">The sequence shown here is derived from an EMBL/GenBank/DDBJ whole genome shotgun (WGS) entry which is preliminary data.</text>
</comment>
<protein>
    <submittedName>
        <fullName evidence="2">Uncharacterized protein</fullName>
    </submittedName>
</protein>
<reference evidence="2 3" key="1">
    <citation type="journal article" date="2020" name="BMC Genomics">
        <title>Intraspecific diversification of the crop wild relative Brassica cretica Lam. using demographic model selection.</title>
        <authorList>
            <person name="Kioukis A."/>
            <person name="Michalopoulou V.A."/>
            <person name="Briers L."/>
            <person name="Pirintsos S."/>
            <person name="Studholme D.J."/>
            <person name="Pavlidis P."/>
            <person name="Sarris P.F."/>
        </authorList>
    </citation>
    <scope>NUCLEOTIDE SEQUENCE [LARGE SCALE GENOMIC DNA]</scope>
    <source>
        <strain evidence="3">cv. PFS-1207/04</strain>
    </source>
</reference>
<evidence type="ECO:0000313" key="3">
    <source>
        <dbReference type="Proteomes" id="UP000266723"/>
    </source>
</evidence>
<organism evidence="2 3">
    <name type="scientific">Brassica cretica</name>
    <name type="common">Mustard</name>
    <dbReference type="NCBI Taxonomy" id="69181"/>
    <lineage>
        <taxon>Eukaryota</taxon>
        <taxon>Viridiplantae</taxon>
        <taxon>Streptophyta</taxon>
        <taxon>Embryophyta</taxon>
        <taxon>Tracheophyta</taxon>
        <taxon>Spermatophyta</taxon>
        <taxon>Magnoliopsida</taxon>
        <taxon>eudicotyledons</taxon>
        <taxon>Gunneridae</taxon>
        <taxon>Pentapetalae</taxon>
        <taxon>rosids</taxon>
        <taxon>malvids</taxon>
        <taxon>Brassicales</taxon>
        <taxon>Brassicaceae</taxon>
        <taxon>Brassiceae</taxon>
        <taxon>Brassica</taxon>
    </lineage>
</organism>
<evidence type="ECO:0000256" key="1">
    <source>
        <dbReference type="SAM" id="Phobius"/>
    </source>
</evidence>
<feature type="transmembrane region" description="Helical" evidence="1">
    <location>
        <begin position="90"/>
        <end position="108"/>
    </location>
</feature>
<evidence type="ECO:0000313" key="2">
    <source>
        <dbReference type="EMBL" id="KAF3533221.1"/>
    </source>
</evidence>
<keyword evidence="1" id="KW-1133">Transmembrane helix</keyword>
<feature type="transmembrane region" description="Helical" evidence="1">
    <location>
        <begin position="60"/>
        <end position="78"/>
    </location>
</feature>
<keyword evidence="1" id="KW-0472">Membrane</keyword>
<dbReference type="Proteomes" id="UP000266723">
    <property type="component" value="Unassembled WGS sequence"/>
</dbReference>
<accession>A0ABQ7BMT6</accession>